<name>A0A3E2TQN5_9FIRM</name>
<feature type="signal peptide" evidence="1">
    <location>
        <begin position="1"/>
        <end position="28"/>
    </location>
</feature>
<protein>
    <recommendedName>
        <fullName evidence="4">DUF5105 domain-containing protein</fullName>
    </recommendedName>
</protein>
<evidence type="ECO:0008006" key="4">
    <source>
        <dbReference type="Google" id="ProtNLM"/>
    </source>
</evidence>
<sequence>MMKLKRLGRISVCMAVLMVMLLAAGCQKSGNSSEESANAALNQFLSGTVQAADEFDSQYAEIASAETGDETGMVSIDGMEDYFQKQFGEIMTADCIADLLADRSMIAPMKLAQQMDKDIIAQDIQLTAKSGEDNAYDFSTQLVTSDDKQPVGTATGYVKMQSDNSTWKAAALTIKITTN</sequence>
<dbReference type="PROSITE" id="PS51257">
    <property type="entry name" value="PROKAR_LIPOPROTEIN"/>
    <property type="match status" value="1"/>
</dbReference>
<proteinExistence type="predicted"/>
<evidence type="ECO:0000313" key="3">
    <source>
        <dbReference type="Proteomes" id="UP000260773"/>
    </source>
</evidence>
<dbReference type="RefSeq" id="WP_117527556.1">
    <property type="nucleotide sequence ID" value="NZ_JAQDKA010000001.1"/>
</dbReference>
<evidence type="ECO:0000313" key="2">
    <source>
        <dbReference type="EMBL" id="RGB80934.1"/>
    </source>
</evidence>
<dbReference type="EMBL" id="QVEP01000008">
    <property type="protein sequence ID" value="RGB80934.1"/>
    <property type="molecule type" value="Genomic_DNA"/>
</dbReference>
<dbReference type="AlphaFoldDB" id="A0A3E2TQN5"/>
<accession>A0A3E2TQN5</accession>
<dbReference type="Proteomes" id="UP000260773">
    <property type="component" value="Unassembled WGS sequence"/>
</dbReference>
<feature type="chain" id="PRO_5039678150" description="DUF5105 domain-containing protein" evidence="1">
    <location>
        <begin position="29"/>
        <end position="179"/>
    </location>
</feature>
<organism evidence="2 3">
    <name type="scientific">Coprococcus catus</name>
    <dbReference type="NCBI Taxonomy" id="116085"/>
    <lineage>
        <taxon>Bacteria</taxon>
        <taxon>Bacillati</taxon>
        <taxon>Bacillota</taxon>
        <taxon>Clostridia</taxon>
        <taxon>Lachnospirales</taxon>
        <taxon>Lachnospiraceae</taxon>
        <taxon>Coprococcus</taxon>
    </lineage>
</organism>
<keyword evidence="1" id="KW-0732">Signal</keyword>
<reference evidence="2 3" key="1">
    <citation type="submission" date="2018-08" db="EMBL/GenBank/DDBJ databases">
        <title>A genome reference for cultivated species of the human gut microbiota.</title>
        <authorList>
            <person name="Zou Y."/>
            <person name="Xue W."/>
            <person name="Luo G."/>
        </authorList>
    </citation>
    <scope>NUCLEOTIDE SEQUENCE [LARGE SCALE GENOMIC DNA]</scope>
    <source>
        <strain evidence="2 3">AF45-17</strain>
    </source>
</reference>
<evidence type="ECO:0000256" key="1">
    <source>
        <dbReference type="SAM" id="SignalP"/>
    </source>
</evidence>
<comment type="caution">
    <text evidence="2">The sequence shown here is derived from an EMBL/GenBank/DDBJ whole genome shotgun (WGS) entry which is preliminary data.</text>
</comment>
<gene>
    <name evidence="2" type="ORF">DW070_05130</name>
</gene>